<evidence type="ECO:0000256" key="3">
    <source>
        <dbReference type="PROSITE-ProRule" id="PRU00169"/>
    </source>
</evidence>
<keyword evidence="1 3" id="KW-0597">Phosphoprotein</keyword>
<dbReference type="SUPFAM" id="SSF46894">
    <property type="entry name" value="C-terminal effector domain of the bipartite response regulators"/>
    <property type="match status" value="1"/>
</dbReference>
<evidence type="ECO:0000256" key="1">
    <source>
        <dbReference type="ARBA" id="ARBA00022553"/>
    </source>
</evidence>
<comment type="caution">
    <text evidence="6">The sequence shown here is derived from an EMBL/GenBank/DDBJ whole genome shotgun (WGS) entry which is preliminary data.</text>
</comment>
<reference evidence="7" key="1">
    <citation type="journal article" date="2019" name="Int. J. Syst. Evol. Microbiol.">
        <title>The Global Catalogue of Microorganisms (GCM) 10K type strain sequencing project: providing services to taxonomists for standard genome sequencing and annotation.</title>
        <authorList>
            <consortium name="The Broad Institute Genomics Platform"/>
            <consortium name="The Broad Institute Genome Sequencing Center for Infectious Disease"/>
            <person name="Wu L."/>
            <person name="Ma J."/>
        </authorList>
    </citation>
    <scope>NUCLEOTIDE SEQUENCE [LARGE SCALE GENOMIC DNA]</scope>
    <source>
        <strain evidence="7">CGMCC 1.7656</strain>
    </source>
</reference>
<dbReference type="Gene3D" id="3.40.50.2300">
    <property type="match status" value="1"/>
</dbReference>
<dbReference type="InterPro" id="IPR016032">
    <property type="entry name" value="Sig_transdc_resp-reg_C-effctor"/>
</dbReference>
<dbReference type="Pfam" id="PF00072">
    <property type="entry name" value="Response_reg"/>
    <property type="match status" value="1"/>
</dbReference>
<dbReference type="CDD" id="cd17535">
    <property type="entry name" value="REC_NarL-like"/>
    <property type="match status" value="1"/>
</dbReference>
<name>A0ABQ2NIE2_9FLAO</name>
<dbReference type="EMBL" id="BMLV01000003">
    <property type="protein sequence ID" value="GGP04231.1"/>
    <property type="molecule type" value="Genomic_DNA"/>
</dbReference>
<evidence type="ECO:0000313" key="7">
    <source>
        <dbReference type="Proteomes" id="UP000620064"/>
    </source>
</evidence>
<dbReference type="CDD" id="cd06170">
    <property type="entry name" value="LuxR_C_like"/>
    <property type="match status" value="1"/>
</dbReference>
<dbReference type="PROSITE" id="PS50110">
    <property type="entry name" value="RESPONSE_REGULATORY"/>
    <property type="match status" value="1"/>
</dbReference>
<evidence type="ECO:0000256" key="2">
    <source>
        <dbReference type="ARBA" id="ARBA00023125"/>
    </source>
</evidence>
<proteinExistence type="predicted"/>
<evidence type="ECO:0000259" key="4">
    <source>
        <dbReference type="PROSITE" id="PS50043"/>
    </source>
</evidence>
<feature type="modified residue" description="4-aspartylphosphate" evidence="3">
    <location>
        <position position="56"/>
    </location>
</feature>
<feature type="domain" description="Response regulatory" evidence="5">
    <location>
        <begin position="5"/>
        <end position="121"/>
    </location>
</feature>
<dbReference type="Proteomes" id="UP000620064">
    <property type="component" value="Unassembled WGS sequence"/>
</dbReference>
<dbReference type="PANTHER" id="PTHR43214">
    <property type="entry name" value="TWO-COMPONENT RESPONSE REGULATOR"/>
    <property type="match status" value="1"/>
</dbReference>
<dbReference type="InterPro" id="IPR000792">
    <property type="entry name" value="Tscrpt_reg_LuxR_C"/>
</dbReference>
<dbReference type="InterPro" id="IPR001789">
    <property type="entry name" value="Sig_transdc_resp-reg_receiver"/>
</dbReference>
<keyword evidence="7" id="KW-1185">Reference proteome</keyword>
<dbReference type="Pfam" id="PF00196">
    <property type="entry name" value="GerE"/>
    <property type="match status" value="1"/>
</dbReference>
<gene>
    <name evidence="6" type="ORF">GCM10010992_15390</name>
</gene>
<dbReference type="InterPro" id="IPR058245">
    <property type="entry name" value="NreC/VraR/RcsB-like_REC"/>
</dbReference>
<dbReference type="PRINTS" id="PR00038">
    <property type="entry name" value="HTHLUXR"/>
</dbReference>
<dbReference type="PROSITE" id="PS50043">
    <property type="entry name" value="HTH_LUXR_2"/>
    <property type="match status" value="1"/>
</dbReference>
<dbReference type="SMART" id="SM00448">
    <property type="entry name" value="REC"/>
    <property type="match status" value="1"/>
</dbReference>
<dbReference type="RefSeq" id="WP_229663405.1">
    <property type="nucleotide sequence ID" value="NZ_BMLV01000003.1"/>
</dbReference>
<dbReference type="InterPro" id="IPR039420">
    <property type="entry name" value="WalR-like"/>
</dbReference>
<dbReference type="InterPro" id="IPR011006">
    <property type="entry name" value="CheY-like_superfamily"/>
</dbReference>
<evidence type="ECO:0000313" key="6">
    <source>
        <dbReference type="EMBL" id="GGP04231.1"/>
    </source>
</evidence>
<dbReference type="SUPFAM" id="SSF52172">
    <property type="entry name" value="CheY-like"/>
    <property type="match status" value="1"/>
</dbReference>
<evidence type="ECO:0000259" key="5">
    <source>
        <dbReference type="PROSITE" id="PS50110"/>
    </source>
</evidence>
<feature type="domain" description="HTH luxR-type" evidence="4">
    <location>
        <begin position="146"/>
        <end position="211"/>
    </location>
</feature>
<dbReference type="SMART" id="SM00421">
    <property type="entry name" value="HTH_LUXR"/>
    <property type="match status" value="1"/>
</dbReference>
<accession>A0ABQ2NIE2</accession>
<protein>
    <submittedName>
        <fullName evidence="6">DNA-binding response regulator</fullName>
    </submittedName>
</protein>
<keyword evidence="2 6" id="KW-0238">DNA-binding</keyword>
<sequence length="212" mass="24123">MIEITVAIVEDEKHYNNALKKIIDYDAGLRCIGQFYTGNEAMNHLVALKPNVVLMDIKLPDMSGIEIMSKIKSQLEDTQFMMCTSFEDDEHIYDSLKFGAAGYLIKGESMDKIISSIKDVHRGGAPMSFGVAKRVLNYFREEKSEINNHLNDLSKSEHEILELLAQGLLYKEIADKKDITIDTVKKHVGNIYRKLHVSNKVEAINILKNIKY</sequence>
<dbReference type="GO" id="GO:0003677">
    <property type="term" value="F:DNA binding"/>
    <property type="evidence" value="ECO:0007669"/>
    <property type="project" value="UniProtKB-KW"/>
</dbReference>
<organism evidence="6 7">
    <name type="scientific">Cloacibacterium rupense</name>
    <dbReference type="NCBI Taxonomy" id="517423"/>
    <lineage>
        <taxon>Bacteria</taxon>
        <taxon>Pseudomonadati</taxon>
        <taxon>Bacteroidota</taxon>
        <taxon>Flavobacteriia</taxon>
        <taxon>Flavobacteriales</taxon>
        <taxon>Weeksellaceae</taxon>
    </lineage>
</organism>